<name>A0A8S9T4T5_9CYAN</name>
<reference evidence="1" key="1">
    <citation type="journal article" date="2015" name="Genome Announc.">
        <title>Draft Genome Sequence of Tolypothrix boutellei Strain VB521301.</title>
        <authorList>
            <person name="Chandrababunaidu M.M."/>
            <person name="Singh D."/>
            <person name="Sen D."/>
            <person name="Bhan S."/>
            <person name="Das S."/>
            <person name="Gupta A."/>
            <person name="Adhikary S.P."/>
            <person name="Tripathy S."/>
        </authorList>
    </citation>
    <scope>NUCLEOTIDE SEQUENCE</scope>
    <source>
        <strain evidence="1">VB521301</strain>
    </source>
</reference>
<proteinExistence type="predicted"/>
<evidence type="ECO:0000313" key="1">
    <source>
        <dbReference type="EMBL" id="KAF3886473.1"/>
    </source>
</evidence>
<keyword evidence="2" id="KW-1185">Reference proteome</keyword>
<sequence>MEIEIQEYKEQFPAFRDYDPKAAAIAQRLIDATTSRDSRLRVEHIGSSSVPGCAGKGYIDLLVIYPDGLLEAAKLVLSDLGFQRQQSRDPFPEDRPMRVGSVVVGEVRYPVHAHVVAASSPEVADLLWFRDRLRANPSLQREYEAEKRRILGGKVLDGIDYAEQKSTFV</sequence>
<dbReference type="RefSeq" id="WP_050045774.1">
    <property type="nucleotide sequence ID" value="NZ_JHEG04000001.1"/>
</dbReference>
<protein>
    <submittedName>
        <fullName evidence="1">GrpB family protein</fullName>
    </submittedName>
</protein>
<dbReference type="EMBL" id="JHEG04000001">
    <property type="protein sequence ID" value="KAF3886473.1"/>
    <property type="molecule type" value="Genomic_DNA"/>
</dbReference>
<dbReference type="Gene3D" id="3.30.460.10">
    <property type="entry name" value="Beta Polymerase, domain 2"/>
    <property type="match status" value="1"/>
</dbReference>
<dbReference type="InterPro" id="IPR043519">
    <property type="entry name" value="NT_sf"/>
</dbReference>
<evidence type="ECO:0000313" key="2">
    <source>
        <dbReference type="Proteomes" id="UP000029738"/>
    </source>
</evidence>
<dbReference type="PANTHER" id="PTHR34822:SF1">
    <property type="entry name" value="GRPB FAMILY PROTEIN"/>
    <property type="match status" value="1"/>
</dbReference>
<gene>
    <name evidence="1" type="ORF">DA73_0400014035</name>
</gene>
<dbReference type="Pfam" id="PF04229">
    <property type="entry name" value="GrpB"/>
    <property type="match status" value="1"/>
</dbReference>
<reference evidence="1" key="2">
    <citation type="submission" date="2019-11" db="EMBL/GenBank/DDBJ databases">
        <title>Improved Assembly of Tolypothrix boutellei genome.</title>
        <authorList>
            <person name="Sarangi A.N."/>
            <person name="Mukherjee M."/>
            <person name="Ghosh S."/>
            <person name="Singh D."/>
            <person name="Das A."/>
            <person name="Kant S."/>
            <person name="Prusty A."/>
            <person name="Tripathy S."/>
        </authorList>
    </citation>
    <scope>NUCLEOTIDE SEQUENCE</scope>
    <source>
        <strain evidence="1">VB521301</strain>
    </source>
</reference>
<accession>A0A8S9T4T5</accession>
<dbReference type="PANTHER" id="PTHR34822">
    <property type="entry name" value="GRPB DOMAIN PROTEIN (AFU_ORTHOLOGUE AFUA_1G01530)"/>
    <property type="match status" value="1"/>
</dbReference>
<dbReference type="SUPFAM" id="SSF81301">
    <property type="entry name" value="Nucleotidyltransferase"/>
    <property type="match status" value="1"/>
</dbReference>
<dbReference type="InterPro" id="IPR007344">
    <property type="entry name" value="GrpB/CoaE"/>
</dbReference>
<dbReference type="Proteomes" id="UP000029738">
    <property type="component" value="Unassembled WGS sequence"/>
</dbReference>
<dbReference type="OrthoDB" id="9799092at2"/>
<dbReference type="AlphaFoldDB" id="A0A8S9T4T5"/>
<organism evidence="1 2">
    <name type="scientific">Tolypothrix bouteillei VB521301</name>
    <dbReference type="NCBI Taxonomy" id="1479485"/>
    <lineage>
        <taxon>Bacteria</taxon>
        <taxon>Bacillati</taxon>
        <taxon>Cyanobacteriota</taxon>
        <taxon>Cyanophyceae</taxon>
        <taxon>Nostocales</taxon>
        <taxon>Tolypothrichaceae</taxon>
        <taxon>Tolypothrix</taxon>
    </lineage>
</organism>
<comment type="caution">
    <text evidence="1">The sequence shown here is derived from an EMBL/GenBank/DDBJ whole genome shotgun (WGS) entry which is preliminary data.</text>
</comment>